<evidence type="ECO:0000313" key="3">
    <source>
        <dbReference type="EMBL" id="EFJ44684.1"/>
    </source>
</evidence>
<feature type="region of interest" description="Disordered" evidence="2">
    <location>
        <begin position="17"/>
        <end position="76"/>
    </location>
</feature>
<gene>
    <name evidence="3" type="ORF">VOLCADRAFT_94991</name>
</gene>
<keyword evidence="1" id="KW-0175">Coiled coil</keyword>
<feature type="coiled-coil region" evidence="1">
    <location>
        <begin position="317"/>
        <end position="351"/>
    </location>
</feature>
<dbReference type="eggNOG" id="ENOG502T24G">
    <property type="taxonomic scope" value="Eukaryota"/>
</dbReference>
<reference evidence="3 4" key="1">
    <citation type="journal article" date="2010" name="Science">
        <title>Genomic analysis of organismal complexity in the multicellular green alga Volvox carteri.</title>
        <authorList>
            <person name="Prochnik S.E."/>
            <person name="Umen J."/>
            <person name="Nedelcu A.M."/>
            <person name="Hallmann A."/>
            <person name="Miller S.M."/>
            <person name="Nishii I."/>
            <person name="Ferris P."/>
            <person name="Kuo A."/>
            <person name="Mitros T."/>
            <person name="Fritz-Laylin L.K."/>
            <person name="Hellsten U."/>
            <person name="Chapman J."/>
            <person name="Simakov O."/>
            <person name="Rensing S.A."/>
            <person name="Terry A."/>
            <person name="Pangilinan J."/>
            <person name="Kapitonov V."/>
            <person name="Jurka J."/>
            <person name="Salamov A."/>
            <person name="Shapiro H."/>
            <person name="Schmutz J."/>
            <person name="Grimwood J."/>
            <person name="Lindquist E."/>
            <person name="Lucas S."/>
            <person name="Grigoriev I.V."/>
            <person name="Schmitt R."/>
            <person name="Kirk D."/>
            <person name="Rokhsar D.S."/>
        </authorList>
    </citation>
    <scope>NUCLEOTIDE SEQUENCE [LARGE SCALE GENOMIC DNA]</scope>
    <source>
        <strain evidence="4">f. Nagariensis / Eve</strain>
    </source>
</reference>
<dbReference type="InParanoid" id="D8U6B3"/>
<dbReference type="GeneID" id="9624035"/>
<feature type="compositionally biased region" description="Low complexity" evidence="2">
    <location>
        <begin position="19"/>
        <end position="30"/>
    </location>
</feature>
<proteinExistence type="predicted"/>
<evidence type="ECO:0000313" key="4">
    <source>
        <dbReference type="Proteomes" id="UP000001058"/>
    </source>
</evidence>
<dbReference type="EMBL" id="GL378362">
    <property type="protein sequence ID" value="EFJ44684.1"/>
    <property type="molecule type" value="Genomic_DNA"/>
</dbReference>
<organism evidence="4">
    <name type="scientific">Volvox carteri f. nagariensis</name>
    <dbReference type="NCBI Taxonomy" id="3068"/>
    <lineage>
        <taxon>Eukaryota</taxon>
        <taxon>Viridiplantae</taxon>
        <taxon>Chlorophyta</taxon>
        <taxon>core chlorophytes</taxon>
        <taxon>Chlorophyceae</taxon>
        <taxon>CS clade</taxon>
        <taxon>Chlamydomonadales</taxon>
        <taxon>Volvocaceae</taxon>
        <taxon>Volvox</taxon>
    </lineage>
</organism>
<feature type="compositionally biased region" description="Acidic residues" evidence="2">
    <location>
        <begin position="55"/>
        <end position="70"/>
    </location>
</feature>
<accession>D8U6B3</accession>
<feature type="compositionally biased region" description="Gly residues" evidence="2">
    <location>
        <begin position="40"/>
        <end position="50"/>
    </location>
</feature>
<dbReference type="AlphaFoldDB" id="D8U6B3"/>
<dbReference type="OrthoDB" id="549785at2759"/>
<dbReference type="SUPFAM" id="SSF90257">
    <property type="entry name" value="Myosin rod fragments"/>
    <property type="match status" value="1"/>
</dbReference>
<name>D8U6B3_VOLCA</name>
<evidence type="ECO:0000256" key="2">
    <source>
        <dbReference type="SAM" id="MobiDB-lite"/>
    </source>
</evidence>
<dbReference type="KEGG" id="vcn:VOLCADRAFT_94991"/>
<dbReference type="RefSeq" id="XP_002954260.1">
    <property type="nucleotide sequence ID" value="XM_002954214.1"/>
</dbReference>
<sequence>MLAASLVRSRATYFERLSSRTSIATTSSIAPQEDAEDRCGGGGGGGGGDQGRSDQDDDGPGGAEDSDDPDSLGTFFDKPSYTRYGAAVEMSQASFHGGGGGKGGGPAAATAAAGSTAAVAGAAAAAVVPAQCPAGSSAPAPCGGEAAAAVAPAAAAVGGLCSGSSGYVRSMSAHFARVSNGAVHYRGCSGGTAGMDGLFDDLVAHVGALLASHPSVETQMGMVQGLSDRLLQLHALCEVLGRKEDEVEHLRGVLRELTTTRAEAIRLKVQMAESLNGLQQEYCRVLRSAQLAQGTCKQHSARAAATRKQLLEVQGELLRYKRAVASLRDRNRRLRSENEDMSARLSVLEGTRLVFCPA</sequence>
<dbReference type="Proteomes" id="UP000001058">
    <property type="component" value="Unassembled WGS sequence"/>
</dbReference>
<protein>
    <submittedName>
        <fullName evidence="3">Uncharacterized protein</fullName>
    </submittedName>
</protein>
<keyword evidence="4" id="KW-1185">Reference proteome</keyword>
<evidence type="ECO:0000256" key="1">
    <source>
        <dbReference type="SAM" id="Coils"/>
    </source>
</evidence>